<evidence type="ECO:0000313" key="6">
    <source>
        <dbReference type="Proteomes" id="UP000295293"/>
    </source>
</evidence>
<reference evidence="5 6" key="1">
    <citation type="submission" date="2019-03" db="EMBL/GenBank/DDBJ databases">
        <title>Genomic Encyclopedia of Type Strains, Phase IV (KMG-IV): sequencing the most valuable type-strain genomes for metagenomic binning, comparative biology and taxonomic classification.</title>
        <authorList>
            <person name="Goeker M."/>
        </authorList>
    </citation>
    <scope>NUCLEOTIDE SEQUENCE [LARGE SCALE GENOMIC DNA]</scope>
    <source>
        <strain evidence="5 6">DSM 21667</strain>
    </source>
</reference>
<evidence type="ECO:0000256" key="2">
    <source>
        <dbReference type="ARBA" id="ARBA00022695"/>
    </source>
</evidence>
<dbReference type="NCBIfam" id="TIGR03135">
    <property type="entry name" value="malonate_mdcG"/>
    <property type="match status" value="1"/>
</dbReference>
<proteinExistence type="predicted"/>
<comment type="caution">
    <text evidence="5">The sequence shown here is derived from an EMBL/GenBank/DDBJ whole genome shotgun (WGS) entry which is preliminary data.</text>
</comment>
<accession>A0A4R6Z7K9</accession>
<evidence type="ECO:0000256" key="1">
    <source>
        <dbReference type="ARBA" id="ARBA00022679"/>
    </source>
</evidence>
<organism evidence="5 6">
    <name type="scientific">Tahibacter aquaticus</name>
    <dbReference type="NCBI Taxonomy" id="520092"/>
    <lineage>
        <taxon>Bacteria</taxon>
        <taxon>Pseudomonadati</taxon>
        <taxon>Pseudomonadota</taxon>
        <taxon>Gammaproteobacteria</taxon>
        <taxon>Lysobacterales</taxon>
        <taxon>Rhodanobacteraceae</taxon>
        <taxon>Tahibacter</taxon>
    </lineage>
</organism>
<evidence type="ECO:0000313" key="5">
    <source>
        <dbReference type="EMBL" id="TDR47808.1"/>
    </source>
</evidence>
<dbReference type="OrthoDB" id="5985862at2"/>
<feature type="domain" description="Phosphoribosyl-dephospho-CoA transferase MdcG N-terminal" evidence="4">
    <location>
        <begin position="4"/>
        <end position="81"/>
    </location>
</feature>
<keyword evidence="6" id="KW-1185">Reference proteome</keyword>
<keyword evidence="1 5" id="KW-0808">Transferase</keyword>
<dbReference type="Pfam" id="PF10620">
    <property type="entry name" value="MdcG"/>
    <property type="match status" value="1"/>
</dbReference>
<dbReference type="GO" id="GO:0016779">
    <property type="term" value="F:nucleotidyltransferase activity"/>
    <property type="evidence" value="ECO:0007669"/>
    <property type="project" value="UniProtKB-KW"/>
</dbReference>
<dbReference type="Proteomes" id="UP000295293">
    <property type="component" value="Unassembled WGS sequence"/>
</dbReference>
<dbReference type="InterPro" id="IPR048903">
    <property type="entry name" value="MdcG_N"/>
</dbReference>
<feature type="domain" description="Phosphoribosyl-dephospho-CoA transferase MdcG C-terminal" evidence="3">
    <location>
        <begin position="84"/>
        <end position="203"/>
    </location>
</feature>
<dbReference type="InterPro" id="IPR049180">
    <property type="entry name" value="MdcG_C"/>
</dbReference>
<name>A0A4R6Z7K9_9GAMM</name>
<gene>
    <name evidence="5" type="ORF">DFR29_102470</name>
</gene>
<evidence type="ECO:0000259" key="4">
    <source>
        <dbReference type="Pfam" id="PF20866"/>
    </source>
</evidence>
<keyword evidence="2" id="KW-0548">Nucleotidyltransferase</keyword>
<evidence type="ECO:0000259" key="3">
    <source>
        <dbReference type="Pfam" id="PF10620"/>
    </source>
</evidence>
<dbReference type="RefSeq" id="WP_133817516.1">
    <property type="nucleotide sequence ID" value="NZ_SNZH01000002.1"/>
</dbReference>
<dbReference type="EMBL" id="SNZH01000002">
    <property type="protein sequence ID" value="TDR47808.1"/>
    <property type="molecule type" value="Genomic_DNA"/>
</dbReference>
<sequence>MLPRHSLVWLKDDATWQALTPAAGPRLRDWLRAGHPAVVARRDGSEPAGQLRLGVPLPPAEAKLRLSLSTAMTQLQRHSPPPLLDAAIAAAPPHRHAALQALCDGARAAAAMPRVFGSFAWQALTGLAYVQDSSDLDLLWPVDGCAQTDAIAALVQTWEQRHGLRADGELLLPGGQAVNWREYASGARQLLVKSHAGCALLPRTALFAARSAA</sequence>
<protein>
    <submittedName>
        <fullName evidence="5">Phosphoribosyl-dephospho-CoA transferase</fullName>
    </submittedName>
</protein>
<dbReference type="AlphaFoldDB" id="A0A4R6Z7K9"/>
<dbReference type="Pfam" id="PF20866">
    <property type="entry name" value="MdcG_N"/>
    <property type="match status" value="1"/>
</dbReference>
<dbReference type="InterPro" id="IPR017557">
    <property type="entry name" value="Holo-ACP_synthase"/>
</dbReference>